<keyword evidence="1" id="KW-1133">Transmembrane helix</keyword>
<gene>
    <name evidence="2" type="ORF">H9705_09460</name>
</gene>
<dbReference type="AlphaFoldDB" id="A0A9D2NAD7"/>
<protein>
    <submittedName>
        <fullName evidence="2">Uncharacterized protein</fullName>
    </submittedName>
</protein>
<dbReference type="Proteomes" id="UP000823849">
    <property type="component" value="Unassembled WGS sequence"/>
</dbReference>
<feature type="transmembrane region" description="Helical" evidence="1">
    <location>
        <begin position="29"/>
        <end position="46"/>
    </location>
</feature>
<organism evidence="2 3">
    <name type="scientific">Candidatus Fusicatenibacter intestinigallinarum</name>
    <dbReference type="NCBI Taxonomy" id="2838598"/>
    <lineage>
        <taxon>Bacteria</taxon>
        <taxon>Bacillati</taxon>
        <taxon>Bacillota</taxon>
        <taxon>Clostridia</taxon>
        <taxon>Lachnospirales</taxon>
        <taxon>Lachnospiraceae</taxon>
        <taxon>Fusicatenibacter</taxon>
    </lineage>
</organism>
<sequence>MKNAGMAAALAGTFTVCLAVSADPLAVKIGIVGILIMVIGLAMVLYQSYRDEEAAEIQNRRERLFRIWRDETDLRKE</sequence>
<proteinExistence type="predicted"/>
<evidence type="ECO:0000256" key="1">
    <source>
        <dbReference type="SAM" id="Phobius"/>
    </source>
</evidence>
<dbReference type="EMBL" id="DWWU01000039">
    <property type="protein sequence ID" value="HJC16024.1"/>
    <property type="molecule type" value="Genomic_DNA"/>
</dbReference>
<reference evidence="2" key="1">
    <citation type="journal article" date="2021" name="PeerJ">
        <title>Extensive microbial diversity within the chicken gut microbiome revealed by metagenomics and culture.</title>
        <authorList>
            <person name="Gilroy R."/>
            <person name="Ravi A."/>
            <person name="Getino M."/>
            <person name="Pursley I."/>
            <person name="Horton D.L."/>
            <person name="Alikhan N.F."/>
            <person name="Baker D."/>
            <person name="Gharbi K."/>
            <person name="Hall N."/>
            <person name="Watson M."/>
            <person name="Adriaenssens E.M."/>
            <person name="Foster-Nyarko E."/>
            <person name="Jarju S."/>
            <person name="Secka A."/>
            <person name="Antonio M."/>
            <person name="Oren A."/>
            <person name="Chaudhuri R.R."/>
            <person name="La Ragione R."/>
            <person name="Hildebrand F."/>
            <person name="Pallen M.J."/>
        </authorList>
    </citation>
    <scope>NUCLEOTIDE SEQUENCE</scope>
    <source>
        <strain evidence="2">CHK185-5351</strain>
    </source>
</reference>
<reference evidence="2" key="2">
    <citation type="submission" date="2021-04" db="EMBL/GenBank/DDBJ databases">
        <authorList>
            <person name="Gilroy R."/>
        </authorList>
    </citation>
    <scope>NUCLEOTIDE SEQUENCE</scope>
    <source>
        <strain evidence="2">CHK185-5351</strain>
    </source>
</reference>
<keyword evidence="1" id="KW-0472">Membrane</keyword>
<keyword evidence="1" id="KW-0812">Transmembrane</keyword>
<evidence type="ECO:0000313" key="2">
    <source>
        <dbReference type="EMBL" id="HJC16024.1"/>
    </source>
</evidence>
<accession>A0A9D2NAD7</accession>
<comment type="caution">
    <text evidence="2">The sequence shown here is derived from an EMBL/GenBank/DDBJ whole genome shotgun (WGS) entry which is preliminary data.</text>
</comment>
<evidence type="ECO:0000313" key="3">
    <source>
        <dbReference type="Proteomes" id="UP000823849"/>
    </source>
</evidence>
<name>A0A9D2NAD7_9FIRM</name>